<evidence type="ECO:0000313" key="2">
    <source>
        <dbReference type="Proteomes" id="UP000719766"/>
    </source>
</evidence>
<dbReference type="EMBL" id="JABBWE010000134">
    <property type="protein sequence ID" value="KAG1784646.1"/>
    <property type="molecule type" value="Genomic_DNA"/>
</dbReference>
<evidence type="ECO:0000313" key="1">
    <source>
        <dbReference type="EMBL" id="KAG1784646.1"/>
    </source>
</evidence>
<proteinExistence type="predicted"/>
<accession>A0A9P7AAU3</accession>
<dbReference type="AlphaFoldDB" id="A0A9P7AAU3"/>
<reference evidence="1" key="1">
    <citation type="journal article" date="2020" name="New Phytol.">
        <title>Comparative genomics reveals dynamic genome evolution in host specialist ectomycorrhizal fungi.</title>
        <authorList>
            <person name="Lofgren L.A."/>
            <person name="Nguyen N.H."/>
            <person name="Vilgalys R."/>
            <person name="Ruytinx J."/>
            <person name="Liao H.L."/>
            <person name="Branco S."/>
            <person name="Kuo A."/>
            <person name="LaButti K."/>
            <person name="Lipzen A."/>
            <person name="Andreopoulos W."/>
            <person name="Pangilinan J."/>
            <person name="Riley R."/>
            <person name="Hundley H."/>
            <person name="Na H."/>
            <person name="Barry K."/>
            <person name="Grigoriev I.V."/>
            <person name="Stajich J.E."/>
            <person name="Kennedy P.G."/>
        </authorList>
    </citation>
    <scope>NUCLEOTIDE SEQUENCE</scope>
    <source>
        <strain evidence="1">S12</strain>
    </source>
</reference>
<comment type="caution">
    <text evidence="1">The sequence shown here is derived from an EMBL/GenBank/DDBJ whole genome shotgun (WGS) entry which is preliminary data.</text>
</comment>
<dbReference type="OrthoDB" id="3251015at2759"/>
<dbReference type="GeneID" id="64592740"/>
<gene>
    <name evidence="1" type="ORF">HD556DRAFT_1251003</name>
</gene>
<feature type="non-terminal residue" evidence="1">
    <location>
        <position position="1"/>
    </location>
</feature>
<name>A0A9P7AAU3_9AGAM</name>
<dbReference type="RefSeq" id="XP_041152131.1">
    <property type="nucleotide sequence ID" value="XM_041298976.1"/>
</dbReference>
<organism evidence="1 2">
    <name type="scientific">Suillus plorans</name>
    <dbReference type="NCBI Taxonomy" id="116603"/>
    <lineage>
        <taxon>Eukaryota</taxon>
        <taxon>Fungi</taxon>
        <taxon>Dikarya</taxon>
        <taxon>Basidiomycota</taxon>
        <taxon>Agaricomycotina</taxon>
        <taxon>Agaricomycetes</taxon>
        <taxon>Agaricomycetidae</taxon>
        <taxon>Boletales</taxon>
        <taxon>Suillineae</taxon>
        <taxon>Suillaceae</taxon>
        <taxon>Suillus</taxon>
    </lineage>
</organism>
<sequence>VEFLCVQINDPNTQFAKICDIIVSFTLPHLPCQLPLTVLHRIILQHLISRVRPLLAFQPIKRTQAVELDHLLAQHIHEYYHFPFHFNSALLSLPVESFGFGFPSISRLNSTIALQGMMITLADWMCGLNHCVYPLDRPSVDQSFSCCRHSLPSLWITAHETLHSASLTVPMTDQSFLLGDVALQHLLCACPSSSFPLSSYDVLTLKTEGYRHLSGSHGPSSPSSLTL</sequence>
<keyword evidence="2" id="KW-1185">Reference proteome</keyword>
<dbReference type="Proteomes" id="UP000719766">
    <property type="component" value="Unassembled WGS sequence"/>
</dbReference>
<protein>
    <submittedName>
        <fullName evidence="1">Uncharacterized protein</fullName>
    </submittedName>
</protein>